<keyword evidence="6" id="KW-0378">Hydrolase</keyword>
<dbReference type="PROSITE" id="PS51462">
    <property type="entry name" value="NUDIX"/>
    <property type="match status" value="1"/>
</dbReference>
<comment type="similarity">
    <text evidence="3">Belongs to the Nudix hydrolase family. NudC subfamily.</text>
</comment>
<protein>
    <recommendedName>
        <fullName evidence="4">NAD(+) diphosphatase</fullName>
        <ecNumber evidence="4">3.6.1.22</ecNumber>
    </recommendedName>
</protein>
<comment type="cofactor">
    <cofactor evidence="1">
        <name>Mg(2+)</name>
        <dbReference type="ChEBI" id="CHEBI:18420"/>
    </cofactor>
</comment>
<dbReference type="Pfam" id="PF00293">
    <property type="entry name" value="NUDIX"/>
    <property type="match status" value="1"/>
</dbReference>
<evidence type="ECO:0000256" key="5">
    <source>
        <dbReference type="ARBA" id="ARBA00022723"/>
    </source>
</evidence>
<dbReference type="GO" id="GO:0006742">
    <property type="term" value="P:NADP+ catabolic process"/>
    <property type="evidence" value="ECO:0007669"/>
    <property type="project" value="TreeGrafter"/>
</dbReference>
<sequence length="312" mass="34726">MAPPTAQTMSPTMRYADGDFDRGAEWREDASWLDEQLASPVSRVYPIWRHRFLFSDDVTPLTLSPQDAAELAGLERAVLLGIIEGTVHFALDISHLSEDCLPAMSHDLRDVAMHLSDRMAAMLAFGRGMSVWHQDHLHCGRCGAPTAAERAGHLRRCTNHVCERMHFPRTDPAVITLVIDGERCLLAKRATITIPRFSTVAGFVEPGETLEDAVRREVAEEVGVATGTVLYRASQPWPFPSSLMMGFWARATDPRIMVDGEEISEAAWFTRADIVQGLEAETLILPPEDSISRRLVEDWRNLPEGAIIEGLE</sequence>
<dbReference type="GO" id="GO:0019677">
    <property type="term" value="P:NAD+ catabolic process"/>
    <property type="evidence" value="ECO:0007669"/>
    <property type="project" value="TreeGrafter"/>
</dbReference>
<name>A0A381VYF5_9ZZZZ</name>
<dbReference type="GO" id="GO:0046872">
    <property type="term" value="F:metal ion binding"/>
    <property type="evidence" value="ECO:0007669"/>
    <property type="project" value="UniProtKB-KW"/>
</dbReference>
<dbReference type="InterPro" id="IPR015797">
    <property type="entry name" value="NUDIX_hydrolase-like_dom_sf"/>
</dbReference>
<dbReference type="EMBL" id="UINC01010160">
    <property type="protein sequence ID" value="SVA45305.1"/>
    <property type="molecule type" value="Genomic_DNA"/>
</dbReference>
<dbReference type="Pfam" id="PF09297">
    <property type="entry name" value="Zn_ribbon_NUD"/>
    <property type="match status" value="1"/>
</dbReference>
<evidence type="ECO:0000256" key="9">
    <source>
        <dbReference type="ARBA" id="ARBA00023679"/>
    </source>
</evidence>
<accession>A0A381VYF5</accession>
<gene>
    <name evidence="11" type="ORF">METZ01_LOCUS98159</name>
</gene>
<evidence type="ECO:0000256" key="7">
    <source>
        <dbReference type="ARBA" id="ARBA00022842"/>
    </source>
</evidence>
<dbReference type="NCBIfam" id="NF001299">
    <property type="entry name" value="PRK00241.1"/>
    <property type="match status" value="1"/>
</dbReference>
<keyword evidence="5" id="KW-0479">Metal-binding</keyword>
<keyword evidence="8" id="KW-0520">NAD</keyword>
<proteinExistence type="inferred from homology"/>
<reference evidence="11" key="1">
    <citation type="submission" date="2018-05" db="EMBL/GenBank/DDBJ databases">
        <authorList>
            <person name="Lanie J.A."/>
            <person name="Ng W.-L."/>
            <person name="Kazmierczak K.M."/>
            <person name="Andrzejewski T.M."/>
            <person name="Davidsen T.M."/>
            <person name="Wayne K.J."/>
            <person name="Tettelin H."/>
            <person name="Glass J.I."/>
            <person name="Rusch D."/>
            <person name="Podicherti R."/>
            <person name="Tsui H.-C.T."/>
            <person name="Winkler M.E."/>
        </authorList>
    </citation>
    <scope>NUCLEOTIDE SEQUENCE</scope>
</reference>
<dbReference type="PANTHER" id="PTHR42904">
    <property type="entry name" value="NUDIX HYDROLASE, NUDC SUBFAMILY"/>
    <property type="match status" value="1"/>
</dbReference>
<evidence type="ECO:0000256" key="3">
    <source>
        <dbReference type="ARBA" id="ARBA00009595"/>
    </source>
</evidence>
<dbReference type="InterPro" id="IPR015376">
    <property type="entry name" value="Znr_NADH_PPase"/>
</dbReference>
<dbReference type="InterPro" id="IPR050241">
    <property type="entry name" value="NAD-cap_RNA_hydrolase_NudC"/>
</dbReference>
<dbReference type="Gene3D" id="3.90.79.20">
    <property type="match status" value="1"/>
</dbReference>
<dbReference type="InterPro" id="IPR020084">
    <property type="entry name" value="NUDIX_hydrolase_CS"/>
</dbReference>
<evidence type="ECO:0000259" key="10">
    <source>
        <dbReference type="PROSITE" id="PS51462"/>
    </source>
</evidence>
<dbReference type="GO" id="GO:0005777">
    <property type="term" value="C:peroxisome"/>
    <property type="evidence" value="ECO:0007669"/>
    <property type="project" value="TreeGrafter"/>
</dbReference>
<dbReference type="AlphaFoldDB" id="A0A381VYF5"/>
<dbReference type="EC" id="3.6.1.22" evidence="4"/>
<dbReference type="PANTHER" id="PTHR42904:SF6">
    <property type="entry name" value="NAD-CAPPED RNA HYDROLASE NUDT12"/>
    <property type="match status" value="1"/>
</dbReference>
<evidence type="ECO:0000256" key="4">
    <source>
        <dbReference type="ARBA" id="ARBA00012381"/>
    </source>
</evidence>
<dbReference type="CDD" id="cd03429">
    <property type="entry name" value="NUDIX_NADH_pyrophosphatase_Nudt13"/>
    <property type="match status" value="1"/>
</dbReference>
<evidence type="ECO:0000256" key="1">
    <source>
        <dbReference type="ARBA" id="ARBA00001946"/>
    </source>
</evidence>
<evidence type="ECO:0000313" key="11">
    <source>
        <dbReference type="EMBL" id="SVA45305.1"/>
    </source>
</evidence>
<evidence type="ECO:0000256" key="6">
    <source>
        <dbReference type="ARBA" id="ARBA00022801"/>
    </source>
</evidence>
<feature type="domain" description="Nudix hydrolase" evidence="10">
    <location>
        <begin position="168"/>
        <end position="292"/>
    </location>
</feature>
<organism evidence="11">
    <name type="scientific">marine metagenome</name>
    <dbReference type="NCBI Taxonomy" id="408172"/>
    <lineage>
        <taxon>unclassified sequences</taxon>
        <taxon>metagenomes</taxon>
        <taxon>ecological metagenomes</taxon>
    </lineage>
</organism>
<dbReference type="Pfam" id="PF09296">
    <property type="entry name" value="NUDIX-like"/>
    <property type="match status" value="1"/>
</dbReference>
<dbReference type="InterPro" id="IPR049734">
    <property type="entry name" value="NudC-like_C"/>
</dbReference>
<dbReference type="InterPro" id="IPR015375">
    <property type="entry name" value="NADH_PPase-like_N"/>
</dbReference>
<dbReference type="InterPro" id="IPR000086">
    <property type="entry name" value="NUDIX_hydrolase_dom"/>
</dbReference>
<evidence type="ECO:0000256" key="8">
    <source>
        <dbReference type="ARBA" id="ARBA00023027"/>
    </source>
</evidence>
<comment type="cofactor">
    <cofactor evidence="2">
        <name>Zn(2+)</name>
        <dbReference type="ChEBI" id="CHEBI:29105"/>
    </cofactor>
</comment>
<dbReference type="Gene3D" id="3.90.79.10">
    <property type="entry name" value="Nucleoside Triphosphate Pyrophosphohydrolase"/>
    <property type="match status" value="1"/>
</dbReference>
<keyword evidence="7" id="KW-0460">Magnesium</keyword>
<comment type="catalytic activity">
    <reaction evidence="9">
        <text>a 5'-end NAD(+)-phospho-ribonucleoside in mRNA + H2O = a 5'-end phospho-adenosine-phospho-ribonucleoside in mRNA + beta-nicotinamide D-ribonucleotide + 2 H(+)</text>
        <dbReference type="Rhea" id="RHEA:60876"/>
        <dbReference type="Rhea" id="RHEA-COMP:15698"/>
        <dbReference type="Rhea" id="RHEA-COMP:15719"/>
        <dbReference type="ChEBI" id="CHEBI:14649"/>
        <dbReference type="ChEBI" id="CHEBI:15377"/>
        <dbReference type="ChEBI" id="CHEBI:15378"/>
        <dbReference type="ChEBI" id="CHEBI:144029"/>
        <dbReference type="ChEBI" id="CHEBI:144051"/>
    </reaction>
    <physiologicalReaction direction="left-to-right" evidence="9">
        <dbReference type="Rhea" id="RHEA:60877"/>
    </physiologicalReaction>
</comment>
<dbReference type="GO" id="GO:0005829">
    <property type="term" value="C:cytosol"/>
    <property type="evidence" value="ECO:0007669"/>
    <property type="project" value="TreeGrafter"/>
</dbReference>
<dbReference type="PROSITE" id="PS00893">
    <property type="entry name" value="NUDIX_BOX"/>
    <property type="match status" value="1"/>
</dbReference>
<dbReference type="GO" id="GO:0035529">
    <property type="term" value="F:NADH pyrophosphatase activity"/>
    <property type="evidence" value="ECO:0007669"/>
    <property type="project" value="TreeGrafter"/>
</dbReference>
<evidence type="ECO:0000256" key="2">
    <source>
        <dbReference type="ARBA" id="ARBA00001947"/>
    </source>
</evidence>
<dbReference type="SUPFAM" id="SSF55811">
    <property type="entry name" value="Nudix"/>
    <property type="match status" value="1"/>
</dbReference>